<evidence type="ECO:0000313" key="3">
    <source>
        <dbReference type="Proteomes" id="UP000051922"/>
    </source>
</evidence>
<keyword evidence="2" id="KW-0378">Hydrolase</keyword>
<dbReference type="Gene3D" id="1.10.472.50">
    <property type="entry name" value="HD-domain/PDEase-like"/>
    <property type="match status" value="1"/>
</dbReference>
<dbReference type="EMBL" id="AZFJ01000007">
    <property type="protein sequence ID" value="KRL88109.1"/>
    <property type="molecule type" value="Genomic_DNA"/>
</dbReference>
<dbReference type="PANTHER" id="PTHR33594:SF1">
    <property type="entry name" value="HD_PDEASE DOMAIN-CONTAINING PROTEIN"/>
    <property type="match status" value="1"/>
</dbReference>
<dbReference type="SUPFAM" id="SSF109604">
    <property type="entry name" value="HD-domain/PDEase-like"/>
    <property type="match status" value="1"/>
</dbReference>
<comment type="caution">
    <text evidence="2">The sequence shown here is derived from an EMBL/GenBank/DDBJ whole genome shotgun (WGS) entry which is preliminary data.</text>
</comment>
<keyword evidence="3" id="KW-1185">Reference proteome</keyword>
<name>A0A0R1U4E1_9LACO</name>
<dbReference type="InterPro" id="IPR006674">
    <property type="entry name" value="HD_domain"/>
</dbReference>
<dbReference type="Pfam" id="PF01966">
    <property type="entry name" value="HD"/>
    <property type="match status" value="1"/>
</dbReference>
<dbReference type="GO" id="GO:0016787">
    <property type="term" value="F:hydrolase activity"/>
    <property type="evidence" value="ECO:0007669"/>
    <property type="project" value="UniProtKB-KW"/>
</dbReference>
<accession>A0A0R1U4E1</accession>
<dbReference type="PANTHER" id="PTHR33594">
    <property type="entry name" value="SUPERFAMILY HYDROLASE, PUTATIVE (AFU_ORTHOLOGUE AFUA_1G03035)-RELATED"/>
    <property type="match status" value="1"/>
</dbReference>
<evidence type="ECO:0000259" key="1">
    <source>
        <dbReference type="Pfam" id="PF01966"/>
    </source>
</evidence>
<proteinExistence type="predicted"/>
<gene>
    <name evidence="2" type="ORF">FC50_GL000303</name>
</gene>
<feature type="domain" description="HD" evidence="1">
    <location>
        <begin position="38"/>
        <end position="138"/>
    </location>
</feature>
<evidence type="ECO:0000313" key="2">
    <source>
        <dbReference type="EMBL" id="KRL88109.1"/>
    </source>
</evidence>
<dbReference type="PATRIC" id="fig|1423783.4.peg.313"/>
<dbReference type="Gene3D" id="1.20.58.1910">
    <property type="match status" value="1"/>
</dbReference>
<organism evidence="2 3">
    <name type="scientific">Lacticaseibacillus pantheris DSM 15945 = JCM 12539 = NBRC 106106</name>
    <dbReference type="NCBI Taxonomy" id="1423783"/>
    <lineage>
        <taxon>Bacteria</taxon>
        <taxon>Bacillati</taxon>
        <taxon>Bacillota</taxon>
        <taxon>Bacilli</taxon>
        <taxon>Lactobacillales</taxon>
        <taxon>Lactobacillaceae</taxon>
        <taxon>Lacticaseibacillus</taxon>
    </lineage>
</organism>
<reference evidence="2 3" key="1">
    <citation type="journal article" date="2015" name="Genome Announc.">
        <title>Expanding the biotechnology potential of lactobacilli through comparative genomics of 213 strains and associated genera.</title>
        <authorList>
            <person name="Sun Z."/>
            <person name="Harris H.M."/>
            <person name="McCann A."/>
            <person name="Guo C."/>
            <person name="Argimon S."/>
            <person name="Zhang W."/>
            <person name="Yang X."/>
            <person name="Jeffery I.B."/>
            <person name="Cooney J.C."/>
            <person name="Kagawa T.F."/>
            <person name="Liu W."/>
            <person name="Song Y."/>
            <person name="Salvetti E."/>
            <person name="Wrobel A."/>
            <person name="Rasinkangas P."/>
            <person name="Parkhill J."/>
            <person name="Rea M.C."/>
            <person name="O'Sullivan O."/>
            <person name="Ritari J."/>
            <person name="Douillard F.P."/>
            <person name="Paul Ross R."/>
            <person name="Yang R."/>
            <person name="Briner A.E."/>
            <person name="Felis G.E."/>
            <person name="de Vos W.M."/>
            <person name="Barrangou R."/>
            <person name="Klaenhammer T.R."/>
            <person name="Caufield P.W."/>
            <person name="Cui Y."/>
            <person name="Zhang H."/>
            <person name="O'Toole P.W."/>
        </authorList>
    </citation>
    <scope>NUCLEOTIDE SEQUENCE [LARGE SCALE GENOMIC DNA]</scope>
    <source>
        <strain evidence="2 3">DSM 15945</strain>
    </source>
</reference>
<dbReference type="AlphaFoldDB" id="A0A0R1U4E1"/>
<dbReference type="STRING" id="1423783.FC50_GL000303"/>
<protein>
    <submittedName>
        <fullName evidence="2">HD superfamily hydrolase</fullName>
    </submittedName>
</protein>
<sequence length="224" mass="24547">MATPEIKLLTPAEQERFGRLYAYTESVLAADRTGHSLDHINRVLANAVLLLHDTPEADALIVVAAATLHDTYDDKLVESVPAARRKTASILADTGFDQSSADAILSIIDQMSYHYSLDHDVALDLNGQLVQDADRLDAIGAIGIARTFYYGGAHGSQLYGGEVRSQLSGSEYRHTSSVLNHFDEKLFKLVDQLNTPAAQRIGAHRQQVMHDFVDEFKAEVNGAK</sequence>
<dbReference type="Proteomes" id="UP000051922">
    <property type="component" value="Unassembled WGS sequence"/>
</dbReference>